<dbReference type="EMBL" id="AJWJ01000110">
    <property type="protein sequence ID" value="KAF2075195.1"/>
    <property type="molecule type" value="Genomic_DNA"/>
</dbReference>
<feature type="domain" description="IPT/TIG" evidence="2">
    <location>
        <begin position="584"/>
        <end position="662"/>
    </location>
</feature>
<sequence length="1002" mass="109407">MFKNKQLYFIFTLIGLISILSLLPVTKADLTNSQKANLVALASDLGFDWLGLSNSLPKCGSYSRRSLITCDSTKKYVTGLVLDSSNPTAAPGDRFAPFIYLKQLVIYNSEIDLSKVPSILSHPNLTDFQFYSEFGSRIKLTSSWSSSSLIKSIHTENTYGTIPDFSTSMNYFFISQAPTGSFSPKIQTSLFNPNLIEYSLFVSSTPQSPSSLTQAFLDSATSLTKLELQLPGYSIDFSLFFNLPTVQTLAIIDAVPITKTFPLFSQVSWGSLTSLTLVNLQLTGTLEPNYFFITSLQTLKLNNNPSLSIALSNDIGFLSFIKNLYLEDTNMAGSTVPRNILSNGIKNLYLRNTHLSGALPSVFLCVSESSLIDDGTEPTYLFDNNTFTNYFGPGSPRSCSPKITSIDPSPLRANMSSVVIKGEDLGDSFQIILRNSVDDVATMGCLTTDSTDELFCGNPFLQGTGTLFYRIITDTFPNTTVTFTYQRPSITSVTPAPTLGGFITITGYDLMGKVNAKKSSISIYGKDCTNLKIIRQYEQVSCYYPEGITSNVPISLTVKDLSNDIENSPNFFYKSPLVTSSTAAIPNQNSALTIYGTDFWNQIDMANVSVDIDGNTIPCSITFINHTEIVCTLAPTPFSSGSKNLKVSVNGQESPENKLFEFIDPAFCPNGCNGERCDVGIGFCSCKSVFGPSCSEGTKSVNFDSNSWSPSSPRLKIVSSLNDTMYMTALLKSIVENGAETTIPSWTSIYDNATDSTQYGWGLGYKSINVTIRHNTLVGYDLIGGSTLYYPSNSFVYKVEYSSSIPVYDLQFKFELESNQECSTPPISVAYPTGSNGVGGRWMTIVKDKVKFFSRFPVISNVNGIVSSIQTNRFNANENSTSFFTKVSNSNGLINTVAFQFDFSVMQASNNEVRVVRPVSECIVVPPTLAPTDTPTNPPTTIEIINQEPRSNKPALIGGIVGGVVGAAIVAVGLVFIIRQHSKLNKTKSLLDKKLSELNNNL</sequence>
<reference evidence="3" key="1">
    <citation type="submission" date="2020-01" db="EMBL/GenBank/DDBJ databases">
        <title>Development of genomics and gene disruption for Polysphondylium violaceum indicates a role for the polyketide synthase stlB in stalk morphogenesis.</title>
        <authorList>
            <person name="Narita B."/>
            <person name="Kawabe Y."/>
            <person name="Kin K."/>
            <person name="Saito T."/>
            <person name="Gibbs R."/>
            <person name="Kuspa A."/>
            <person name="Muzny D."/>
            <person name="Queller D."/>
            <person name="Richards S."/>
            <person name="Strassman J."/>
            <person name="Sucgang R."/>
            <person name="Worley K."/>
            <person name="Schaap P."/>
        </authorList>
    </citation>
    <scope>NUCLEOTIDE SEQUENCE</scope>
    <source>
        <strain evidence="3">QSvi11</strain>
    </source>
</reference>
<feature type="transmembrane region" description="Helical" evidence="1">
    <location>
        <begin position="955"/>
        <end position="978"/>
    </location>
</feature>
<dbReference type="AlphaFoldDB" id="A0A8J4V061"/>
<dbReference type="InterPro" id="IPR014756">
    <property type="entry name" value="Ig_E-set"/>
</dbReference>
<evidence type="ECO:0000256" key="1">
    <source>
        <dbReference type="SAM" id="Phobius"/>
    </source>
</evidence>
<proteinExistence type="predicted"/>
<gene>
    <name evidence="3" type="ORF">CYY_003500</name>
</gene>
<dbReference type="SUPFAM" id="SSF52047">
    <property type="entry name" value="RNI-like"/>
    <property type="match status" value="1"/>
</dbReference>
<dbReference type="InterPro" id="IPR013783">
    <property type="entry name" value="Ig-like_fold"/>
</dbReference>
<dbReference type="OrthoDB" id="676979at2759"/>
<name>A0A8J4V061_9MYCE</name>
<keyword evidence="1" id="KW-0472">Membrane</keyword>
<keyword evidence="4" id="KW-1185">Reference proteome</keyword>
<dbReference type="Pfam" id="PF01833">
    <property type="entry name" value="TIG"/>
    <property type="match status" value="2"/>
</dbReference>
<evidence type="ECO:0000313" key="3">
    <source>
        <dbReference type="EMBL" id="KAF2075195.1"/>
    </source>
</evidence>
<feature type="domain" description="IPT/TIG" evidence="2">
    <location>
        <begin position="488"/>
        <end position="573"/>
    </location>
</feature>
<dbReference type="InterPro" id="IPR002909">
    <property type="entry name" value="IPT_dom"/>
</dbReference>
<dbReference type="Gene3D" id="2.60.40.10">
    <property type="entry name" value="Immunoglobulins"/>
    <property type="match status" value="2"/>
</dbReference>
<evidence type="ECO:0000313" key="4">
    <source>
        <dbReference type="Proteomes" id="UP000695562"/>
    </source>
</evidence>
<evidence type="ECO:0000259" key="2">
    <source>
        <dbReference type="Pfam" id="PF01833"/>
    </source>
</evidence>
<accession>A0A8J4V061</accession>
<dbReference type="Gene3D" id="3.80.10.10">
    <property type="entry name" value="Ribonuclease Inhibitor"/>
    <property type="match status" value="1"/>
</dbReference>
<organism evidence="3 4">
    <name type="scientific">Polysphondylium violaceum</name>
    <dbReference type="NCBI Taxonomy" id="133409"/>
    <lineage>
        <taxon>Eukaryota</taxon>
        <taxon>Amoebozoa</taxon>
        <taxon>Evosea</taxon>
        <taxon>Eumycetozoa</taxon>
        <taxon>Dictyostelia</taxon>
        <taxon>Dictyosteliales</taxon>
        <taxon>Dictyosteliaceae</taxon>
        <taxon>Polysphondylium</taxon>
    </lineage>
</organism>
<comment type="caution">
    <text evidence="3">The sequence shown here is derived from an EMBL/GenBank/DDBJ whole genome shotgun (WGS) entry which is preliminary data.</text>
</comment>
<keyword evidence="1" id="KW-0812">Transmembrane</keyword>
<protein>
    <recommendedName>
        <fullName evidence="2">IPT/TIG domain-containing protein</fullName>
    </recommendedName>
</protein>
<feature type="transmembrane region" description="Helical" evidence="1">
    <location>
        <begin position="7"/>
        <end position="25"/>
    </location>
</feature>
<keyword evidence="1" id="KW-1133">Transmembrane helix</keyword>
<dbReference type="Proteomes" id="UP000695562">
    <property type="component" value="Unassembled WGS sequence"/>
</dbReference>
<dbReference type="InterPro" id="IPR032675">
    <property type="entry name" value="LRR_dom_sf"/>
</dbReference>
<dbReference type="SUPFAM" id="SSF81296">
    <property type="entry name" value="E set domains"/>
    <property type="match status" value="2"/>
</dbReference>
<dbReference type="CDD" id="cd00603">
    <property type="entry name" value="IPT_PCSR"/>
    <property type="match status" value="1"/>
</dbReference>